<sequence length="271" mass="28308">MMISARGSAMLVAIAATVLAGCSASPDDDAAPSSEAWQAADDGSIDGDADLASFELDVDGYWLEPPNGEGTSALEMSVGSLALGNVEDDFDPTDCFPLYLASTLSTEDDADAFADDIRIEHGWVLPEGLDIEGVWEDPESSAAELITRGFGTSELPVQMVQGALDAAGACDAYVETHDTGDGGQIVTRWSGTSATVLPTEQLAGEAVRIDRTLDSQVLPGLGEDELDEPLTTYLYAYGPYLFCLQMSGPADDGLAASVFVGLEEHVSDVPA</sequence>
<evidence type="ECO:0000313" key="2">
    <source>
        <dbReference type="EMBL" id="MDN4475703.1"/>
    </source>
</evidence>
<keyword evidence="3" id="KW-1185">Reference proteome</keyword>
<gene>
    <name evidence="2" type="ORF">QQX09_07530</name>
</gene>
<dbReference type="Proteomes" id="UP001172728">
    <property type="component" value="Unassembled WGS sequence"/>
</dbReference>
<evidence type="ECO:0000313" key="3">
    <source>
        <dbReference type="Proteomes" id="UP001172728"/>
    </source>
</evidence>
<protein>
    <recommendedName>
        <fullName evidence="4">Lipoprotein</fullName>
    </recommendedName>
</protein>
<evidence type="ECO:0008006" key="4">
    <source>
        <dbReference type="Google" id="ProtNLM"/>
    </source>
</evidence>
<organism evidence="2 3">
    <name type="scientific">Demequina litoralis</name>
    <dbReference type="NCBI Taxonomy" id="3051660"/>
    <lineage>
        <taxon>Bacteria</taxon>
        <taxon>Bacillati</taxon>
        <taxon>Actinomycetota</taxon>
        <taxon>Actinomycetes</taxon>
        <taxon>Micrococcales</taxon>
        <taxon>Demequinaceae</taxon>
        <taxon>Demequina</taxon>
    </lineage>
</organism>
<comment type="caution">
    <text evidence="2">The sequence shown here is derived from an EMBL/GenBank/DDBJ whole genome shotgun (WGS) entry which is preliminary data.</text>
</comment>
<reference evidence="2" key="1">
    <citation type="submission" date="2023-06" db="EMBL/GenBank/DDBJ databases">
        <title>Sysu t00192.</title>
        <authorList>
            <person name="Gao L."/>
            <person name="Fang B.-Z."/>
            <person name="Li W.-J."/>
        </authorList>
    </citation>
    <scope>NUCLEOTIDE SEQUENCE</scope>
    <source>
        <strain evidence="2">SYSU T00192</strain>
    </source>
</reference>
<feature type="chain" id="PRO_5045527090" description="Lipoprotein" evidence="1">
    <location>
        <begin position="21"/>
        <end position="271"/>
    </location>
</feature>
<name>A0ABT8G993_9MICO</name>
<accession>A0ABT8G993</accession>
<feature type="signal peptide" evidence="1">
    <location>
        <begin position="1"/>
        <end position="20"/>
    </location>
</feature>
<proteinExistence type="predicted"/>
<dbReference type="PROSITE" id="PS51257">
    <property type="entry name" value="PROKAR_LIPOPROTEIN"/>
    <property type="match status" value="1"/>
</dbReference>
<evidence type="ECO:0000256" key="1">
    <source>
        <dbReference type="SAM" id="SignalP"/>
    </source>
</evidence>
<keyword evidence="1" id="KW-0732">Signal</keyword>
<dbReference type="EMBL" id="JAUHPW010000005">
    <property type="protein sequence ID" value="MDN4475703.1"/>
    <property type="molecule type" value="Genomic_DNA"/>
</dbReference>
<dbReference type="RefSeq" id="WP_301133025.1">
    <property type="nucleotide sequence ID" value="NZ_JAUHPW010000005.1"/>
</dbReference>